<reference evidence="1 2" key="1">
    <citation type="submission" date="2023-07" db="EMBL/GenBank/DDBJ databases">
        <title>Comparative genomics of wheat-associated soil bacteria to identify genetic determinants of phenazine resistance.</title>
        <authorList>
            <person name="Mouncey N."/>
        </authorList>
    </citation>
    <scope>NUCLEOTIDE SEQUENCE [LARGE SCALE GENOMIC DNA]</scope>
    <source>
        <strain evidence="1 2">W1I3</strain>
    </source>
</reference>
<evidence type="ECO:0000313" key="1">
    <source>
        <dbReference type="EMBL" id="MDQ0674724.1"/>
    </source>
</evidence>
<gene>
    <name evidence="1" type="ORF">QFZ36_002285</name>
</gene>
<protein>
    <submittedName>
        <fullName evidence="1">Uncharacterized protein</fullName>
    </submittedName>
</protein>
<dbReference type="Proteomes" id="UP001236806">
    <property type="component" value="Unassembled WGS sequence"/>
</dbReference>
<accession>A0ABU0PL79</accession>
<evidence type="ECO:0000313" key="2">
    <source>
        <dbReference type="Proteomes" id="UP001236806"/>
    </source>
</evidence>
<name>A0ABU0PL79_9MICC</name>
<keyword evidence="2" id="KW-1185">Reference proteome</keyword>
<sequence>MLVHQLLVEVAYLRFKVRQEGCLADEVPDFLAGRGEGGYVIGVQA</sequence>
<dbReference type="EMBL" id="JAUSXB010000001">
    <property type="protein sequence ID" value="MDQ0674724.1"/>
    <property type="molecule type" value="Genomic_DNA"/>
</dbReference>
<proteinExistence type="predicted"/>
<organism evidence="1 2">
    <name type="scientific">Pseudarthrobacter siccitolerans</name>
    <dbReference type="NCBI Taxonomy" id="861266"/>
    <lineage>
        <taxon>Bacteria</taxon>
        <taxon>Bacillati</taxon>
        <taxon>Actinomycetota</taxon>
        <taxon>Actinomycetes</taxon>
        <taxon>Micrococcales</taxon>
        <taxon>Micrococcaceae</taxon>
        <taxon>Pseudarthrobacter</taxon>
    </lineage>
</organism>
<comment type="caution">
    <text evidence="1">The sequence shown here is derived from an EMBL/GenBank/DDBJ whole genome shotgun (WGS) entry which is preliminary data.</text>
</comment>